<dbReference type="InterPro" id="IPR036397">
    <property type="entry name" value="RNaseH_sf"/>
</dbReference>
<keyword evidence="2" id="KW-1185">Reference proteome</keyword>
<evidence type="ECO:0000313" key="1">
    <source>
        <dbReference type="EMBL" id="KAK2951235.1"/>
    </source>
</evidence>
<dbReference type="PANTHER" id="PTHR47326">
    <property type="entry name" value="TRANSPOSABLE ELEMENT TC3 TRANSPOSASE-LIKE PROTEIN"/>
    <property type="match status" value="1"/>
</dbReference>
<protein>
    <submittedName>
        <fullName evidence="1">Transposable element tc3 transposase</fullName>
    </submittedName>
</protein>
<dbReference type="Proteomes" id="UP001281761">
    <property type="component" value="Unassembled WGS sequence"/>
</dbReference>
<sequence length="212" mass="24541">MLLKLFSGGTDQMRPTIERPVRTEEALEAVSKSVHENPTLSVRHRSALLEDETLIVRIWFRDECSFDLTKSLSREKNAGPVYRSVLNDYLFPALRKRTNFRRQFFMQDGASPHTALETGTFLNHALPNRWIGMIGTIEWRARSPDMTPCDFFWWGHLFDKMYAHSPDTLEELKNAIRTEMGRISIEMCQNAVRSFQARVAVLLDRNGAHVEL</sequence>
<comment type="caution">
    <text evidence="1">The sequence shown here is derived from an EMBL/GenBank/DDBJ whole genome shotgun (WGS) entry which is preliminary data.</text>
</comment>
<organism evidence="1 2">
    <name type="scientific">Blattamonas nauphoetae</name>
    <dbReference type="NCBI Taxonomy" id="2049346"/>
    <lineage>
        <taxon>Eukaryota</taxon>
        <taxon>Metamonada</taxon>
        <taxon>Preaxostyla</taxon>
        <taxon>Oxymonadida</taxon>
        <taxon>Blattamonas</taxon>
    </lineage>
</organism>
<accession>A0ABQ9XM64</accession>
<proteinExistence type="predicted"/>
<gene>
    <name evidence="1" type="ORF">BLNAU_13851</name>
</gene>
<dbReference type="PANTHER" id="PTHR47326:SF1">
    <property type="entry name" value="HTH PSQ-TYPE DOMAIN-CONTAINING PROTEIN"/>
    <property type="match status" value="1"/>
</dbReference>
<evidence type="ECO:0000313" key="2">
    <source>
        <dbReference type="Proteomes" id="UP001281761"/>
    </source>
</evidence>
<name>A0ABQ9XM64_9EUKA</name>
<reference evidence="1 2" key="1">
    <citation type="journal article" date="2022" name="bioRxiv">
        <title>Genomics of Preaxostyla Flagellates Illuminates Evolutionary Transitions and the Path Towards Mitochondrial Loss.</title>
        <authorList>
            <person name="Novak L.V.F."/>
            <person name="Treitli S.C."/>
            <person name="Pyrih J."/>
            <person name="Halakuc P."/>
            <person name="Pipaliya S.V."/>
            <person name="Vacek V."/>
            <person name="Brzon O."/>
            <person name="Soukal P."/>
            <person name="Eme L."/>
            <person name="Dacks J.B."/>
            <person name="Karnkowska A."/>
            <person name="Elias M."/>
            <person name="Hampl V."/>
        </authorList>
    </citation>
    <scope>NUCLEOTIDE SEQUENCE [LARGE SCALE GENOMIC DNA]</scope>
    <source>
        <strain evidence="1">NAU3</strain>
        <tissue evidence="1">Gut</tissue>
    </source>
</reference>
<dbReference type="Gene3D" id="3.30.420.10">
    <property type="entry name" value="Ribonuclease H-like superfamily/Ribonuclease H"/>
    <property type="match status" value="1"/>
</dbReference>
<dbReference type="EMBL" id="JARBJD010000122">
    <property type="protein sequence ID" value="KAK2951235.1"/>
    <property type="molecule type" value="Genomic_DNA"/>
</dbReference>